<dbReference type="Gene3D" id="3.40.50.300">
    <property type="entry name" value="P-loop containing nucleotide triphosphate hydrolases"/>
    <property type="match status" value="1"/>
</dbReference>
<dbReference type="InterPro" id="IPR041664">
    <property type="entry name" value="AAA_16"/>
</dbReference>
<dbReference type="Proteomes" id="UP000008220">
    <property type="component" value="Chromosome"/>
</dbReference>
<dbReference type="EC" id="2.7.13.3" evidence="2"/>
<dbReference type="Pfam" id="PF00512">
    <property type="entry name" value="HisKA"/>
    <property type="match status" value="1"/>
</dbReference>
<dbReference type="InterPro" id="IPR005467">
    <property type="entry name" value="His_kinase_dom"/>
</dbReference>
<dbReference type="InterPro" id="IPR027417">
    <property type="entry name" value="P-loop_NTPase"/>
</dbReference>
<dbReference type="SUPFAM" id="SSF55874">
    <property type="entry name" value="ATPase domain of HSP90 chaperone/DNA topoisomerase II/histidine kinase"/>
    <property type="match status" value="1"/>
</dbReference>
<dbReference type="PANTHER" id="PTHR43642">
    <property type="entry name" value="HYBRID SIGNAL TRANSDUCTION HISTIDINE KINASE G"/>
    <property type="match status" value="1"/>
</dbReference>
<dbReference type="InterPro" id="IPR003661">
    <property type="entry name" value="HisK_dim/P_dom"/>
</dbReference>
<name>A0Q276_CLONN</name>
<dbReference type="eggNOG" id="COG2205">
    <property type="taxonomic scope" value="Bacteria"/>
</dbReference>
<evidence type="ECO:0000256" key="9">
    <source>
        <dbReference type="SAM" id="Coils"/>
    </source>
</evidence>
<dbReference type="InterPro" id="IPR003594">
    <property type="entry name" value="HATPase_dom"/>
</dbReference>
<dbReference type="GO" id="GO:0005524">
    <property type="term" value="F:ATP binding"/>
    <property type="evidence" value="ECO:0007669"/>
    <property type="project" value="UniProtKB-KW"/>
</dbReference>
<keyword evidence="13" id="KW-1185">Reference proteome</keyword>
<dbReference type="PATRIC" id="fig|386415.7.peg.1762"/>
<dbReference type="eggNOG" id="COG3899">
    <property type="taxonomic scope" value="Bacteria"/>
</dbReference>
<dbReference type="InterPro" id="IPR029016">
    <property type="entry name" value="GAF-like_dom_sf"/>
</dbReference>
<keyword evidence="3" id="KW-0597">Phosphoprotein</keyword>
<comment type="catalytic activity">
    <reaction evidence="1">
        <text>ATP + protein L-histidine = ADP + protein N-phospho-L-histidine.</text>
        <dbReference type="EC" id="2.7.13.3"/>
    </reaction>
</comment>
<evidence type="ECO:0000256" key="4">
    <source>
        <dbReference type="ARBA" id="ARBA00022679"/>
    </source>
</evidence>
<protein>
    <recommendedName>
        <fullName evidence="2">histidine kinase</fullName>
        <ecNumber evidence="2">2.7.13.3</ecNumber>
    </recommendedName>
</protein>
<reference evidence="12 13" key="1">
    <citation type="journal article" date="2006" name="Nat. Biotechnol.">
        <title>The genome and transcriptomes of the anti-tumor agent Clostridium novyi-NT.</title>
        <authorList>
            <person name="Bettegowda C."/>
            <person name="Huang X."/>
            <person name="Lin J."/>
            <person name="Cheong I."/>
            <person name="Kohli M."/>
            <person name="Szabo S.A."/>
            <person name="Zhang X."/>
            <person name="Diaz L.A. Jr."/>
            <person name="Velculescu V.E."/>
            <person name="Parmigiani G."/>
            <person name="Kinzler K.W."/>
            <person name="Vogelstein B."/>
            <person name="Zhou S."/>
        </authorList>
    </citation>
    <scope>NUCLEOTIDE SEQUENCE [LARGE SCALE GENOMIC DNA]</scope>
    <source>
        <strain evidence="12 13">NT</strain>
    </source>
</reference>
<evidence type="ECO:0000256" key="1">
    <source>
        <dbReference type="ARBA" id="ARBA00000085"/>
    </source>
</evidence>
<dbReference type="Pfam" id="PF00069">
    <property type="entry name" value="Pkinase"/>
    <property type="match status" value="1"/>
</dbReference>
<dbReference type="FunFam" id="3.30.565.10:FF:000037">
    <property type="entry name" value="Hybrid sensor histidine kinase/response regulator"/>
    <property type="match status" value="1"/>
</dbReference>
<dbReference type="SMART" id="SM00387">
    <property type="entry name" value="HATPase_c"/>
    <property type="match status" value="1"/>
</dbReference>
<dbReference type="SMART" id="SM00220">
    <property type="entry name" value="S_TKc"/>
    <property type="match status" value="1"/>
</dbReference>
<dbReference type="Gene3D" id="3.30.565.10">
    <property type="entry name" value="Histidine kinase-like ATPase, C-terminal domain"/>
    <property type="match status" value="1"/>
</dbReference>
<dbReference type="InterPro" id="IPR036890">
    <property type="entry name" value="HATPase_C_sf"/>
</dbReference>
<evidence type="ECO:0000259" key="11">
    <source>
        <dbReference type="PROSITE" id="PS50109"/>
    </source>
</evidence>
<evidence type="ECO:0000256" key="7">
    <source>
        <dbReference type="ARBA" id="ARBA00022840"/>
    </source>
</evidence>
<organism evidence="12 13">
    <name type="scientific">Clostridium novyi (strain NT)</name>
    <dbReference type="NCBI Taxonomy" id="386415"/>
    <lineage>
        <taxon>Bacteria</taxon>
        <taxon>Bacillati</taxon>
        <taxon>Bacillota</taxon>
        <taxon>Clostridia</taxon>
        <taxon>Eubacteriales</taxon>
        <taxon>Clostridiaceae</taxon>
        <taxon>Clostridium</taxon>
    </lineage>
</organism>
<keyword evidence="9" id="KW-0175">Coiled coil</keyword>
<keyword evidence="4" id="KW-0808">Transferase</keyword>
<dbReference type="InterPro" id="IPR011990">
    <property type="entry name" value="TPR-like_helical_dom_sf"/>
</dbReference>
<dbReference type="FunFam" id="1.10.287.130:FF:000001">
    <property type="entry name" value="Two-component sensor histidine kinase"/>
    <property type="match status" value="1"/>
</dbReference>
<dbReference type="PRINTS" id="PR00344">
    <property type="entry name" value="BCTRLSENSOR"/>
</dbReference>
<gene>
    <name evidence="12" type="ordered locus">NT01CX_0224</name>
</gene>
<evidence type="ECO:0000256" key="3">
    <source>
        <dbReference type="ARBA" id="ARBA00022553"/>
    </source>
</evidence>
<evidence type="ECO:0000256" key="5">
    <source>
        <dbReference type="ARBA" id="ARBA00022741"/>
    </source>
</evidence>
<keyword evidence="6 12" id="KW-0418">Kinase</keyword>
<keyword evidence="8" id="KW-0902">Two-component regulatory system</keyword>
<dbReference type="InterPro" id="IPR011009">
    <property type="entry name" value="Kinase-like_dom_sf"/>
</dbReference>
<dbReference type="SMART" id="SM00388">
    <property type="entry name" value="HisKA"/>
    <property type="match status" value="1"/>
</dbReference>
<dbReference type="GO" id="GO:0000155">
    <property type="term" value="F:phosphorelay sensor kinase activity"/>
    <property type="evidence" value="ECO:0007669"/>
    <property type="project" value="InterPro"/>
</dbReference>
<dbReference type="PROSITE" id="PS50109">
    <property type="entry name" value="HIS_KIN"/>
    <property type="match status" value="1"/>
</dbReference>
<feature type="domain" description="Protein kinase" evidence="10">
    <location>
        <begin position="1"/>
        <end position="182"/>
    </location>
</feature>
<evidence type="ECO:0000256" key="2">
    <source>
        <dbReference type="ARBA" id="ARBA00012438"/>
    </source>
</evidence>
<evidence type="ECO:0000256" key="8">
    <source>
        <dbReference type="ARBA" id="ARBA00023012"/>
    </source>
</evidence>
<dbReference type="CDD" id="cd16922">
    <property type="entry name" value="HATPase_EvgS-ArcB-TorS-like"/>
    <property type="match status" value="1"/>
</dbReference>
<keyword evidence="7" id="KW-0067">ATP-binding</keyword>
<accession>A0Q276</accession>
<dbReference type="CDD" id="cd00082">
    <property type="entry name" value="HisKA"/>
    <property type="match status" value="1"/>
</dbReference>
<evidence type="ECO:0000256" key="6">
    <source>
        <dbReference type="ARBA" id="ARBA00022777"/>
    </source>
</evidence>
<dbReference type="SUPFAM" id="SSF47384">
    <property type="entry name" value="Homodimeric domain of signal transducing histidine kinase"/>
    <property type="match status" value="1"/>
</dbReference>
<dbReference type="PROSITE" id="PS50011">
    <property type="entry name" value="PROTEIN_KINASE_DOM"/>
    <property type="match status" value="1"/>
</dbReference>
<evidence type="ECO:0000259" key="10">
    <source>
        <dbReference type="PROSITE" id="PS50011"/>
    </source>
</evidence>
<dbReference type="SUPFAM" id="SSF48452">
    <property type="entry name" value="TPR-like"/>
    <property type="match status" value="1"/>
</dbReference>
<dbReference type="SUPFAM" id="SSF55781">
    <property type="entry name" value="GAF domain-like"/>
    <property type="match status" value="1"/>
</dbReference>
<feature type="domain" description="Histidine kinase" evidence="11">
    <location>
        <begin position="1413"/>
        <end position="1635"/>
    </location>
</feature>
<dbReference type="SMART" id="SM00065">
    <property type="entry name" value="GAF"/>
    <property type="match status" value="1"/>
</dbReference>
<dbReference type="PANTHER" id="PTHR43642:SF1">
    <property type="entry name" value="HYBRID SIGNAL TRANSDUCTION HISTIDINE KINASE G"/>
    <property type="match status" value="1"/>
</dbReference>
<dbReference type="eggNOG" id="COG2203">
    <property type="taxonomic scope" value="Bacteria"/>
</dbReference>
<dbReference type="InterPro" id="IPR053159">
    <property type="entry name" value="Hybrid_Histidine_Kinase"/>
</dbReference>
<dbReference type="HOGENOM" id="CLU_000445_34_2_9"/>
<dbReference type="SUPFAM" id="SSF52540">
    <property type="entry name" value="P-loop containing nucleoside triphosphate hydrolases"/>
    <property type="match status" value="1"/>
</dbReference>
<dbReference type="InterPro" id="IPR004358">
    <property type="entry name" value="Sig_transdc_His_kin-like_C"/>
</dbReference>
<sequence>MEYYKKKGEVILEEFICNKKDMSIKEFLKNALKIVDAVSEVHKEGMIYKYLNPKNIILDINGQLKLMESTFMCRDINYNLRYMAPEQIGRIKKNVDFSTDHYSLGVIFYRMLTGKLPIEVDDEIKLSYCNTNKKPVSPKKIKNTIPLVISKIVMKLLEKDSEERYKSIYGIKVDLNKCYKSLIFSGEVYNFPLGERDVSDKLKFTNKIYGREKEIETIMDKYHKACRGTLQCVAISGDSGMGKTIIGSEISKRIVKEGGILLSSKCKKYNNNVPYYPLIECTRMLINKILMEDEEKISYLKKEILKELGSNAQIITKFVPEAEFLIGKQPPLEERGFIESKSRFNMVIIRFTRIILNMKKPIAIFLEDIQWLDESSLYIIRKFLLNKENKYLFILTTLRTTDVENNKFLKEIVEQDDVLNIKLESLNKYSIENLICDTLYCSKEEVKELVKFINIRTDGNPFFIKTSIESMYLNGVLKFDYTNNKWAWNMKLLKNMKIENSIFEIIIRKINQLSSDTKEILKLGSCIGQEFSLKCISEILNTSINVIFNNIIPAITEGVIILDEYATKNPKNKVYRFAHSQIQMQIYDGISKEKKEKYHLSIGRYFYNEYSKNNLESKLFEVVNQLNKGRNLITNYDEIYKLIKLNLNIGLKEKEAGIHQLALGYFEVAYNLLEENSWEKDYDLTYAVNIELAECEFMNKNFEKAEELFKIILKNVKTPWETIKIYNMKVCIYTYFKQMDKAIETGINALKVLGIHISEKPSFIKICCETLKFRLMKKSIVNNNRYIIKENGIMEELKKLFFNMSFLAILYDKNLFILLVLKEMQINLYNTKSNNEIFTNINYEFLIMNLLKNYGKSYEMALNDLKKCYKKIDTIIYAKAYTVFANFMVLWSNDYNTTLDHLCKCYNICMDTGENSCAAFTLNNMITVFLMKGENLLEIKNKIKVYIDDIEKSNFDDIRDNLVLNRRIIDVLIADEENEVLSAKDYIIEREYLGMYTYKIMLNYILGNYEDSIEIMKARENNNNNLNEVYIDSLYYIFACLTNIKLLEKCPESQKRNYTKKIRSYMKYIKKKVNINSDIFLSMYILVKAEFYRVINKGYKSERLYDEAIKIATKNNMINNIALISEIAGDHYKSQGNITVSKLYLIQAYTFYKRWGCRLKVKDLENKYPEIFKKNSSYNKNGYFLVSDIVNKLYIDDIFQCSIKMKRNKYEFMKFIKAFQSISGEIVLENLLKELMINLIASVEAERGCLILNKNNKLFIEAEGEVDDICSVMENPIALEEYTKISKLLVNYVVRTKKSILLDDGKCEDIVFDDKYIVDNKVKSILCTPIIAKEKIIGIIYLENRFSSGIFNEKRLSIVELIASQAAISIENAFMYEEINTLNKELKNTVDERTKLLNESIKYEEMRTEFFANISHELRTPLNVIFSGYQMLNVLLENEDLENKEKVDKYMGTVKQNCYRLVRLINNLIDITKIDSGFFKLNMINVNIVNIVETITLSVAQYIESKGINLIFDTFIEEKTMACDVDKIERIILNLLSNAVKFTNKGGNIFVTMKEEDNNIVISVKDDGIGIPKEKQSIIFDRFIQVDKSLSRNREGSGIGLALVKSIVELHDGNITLKSKLGRGSEFIIKLPCKVLEKQNKTAKKYTNANSNKIEKIMIEFSDIYS</sequence>
<evidence type="ECO:0000313" key="12">
    <source>
        <dbReference type="EMBL" id="ABK61427.1"/>
    </source>
</evidence>
<dbReference type="InterPro" id="IPR003018">
    <property type="entry name" value="GAF"/>
</dbReference>
<dbReference type="Pfam" id="PF01590">
    <property type="entry name" value="GAF"/>
    <property type="match status" value="1"/>
</dbReference>
<dbReference type="Gene3D" id="3.30.450.40">
    <property type="match status" value="1"/>
</dbReference>
<dbReference type="Pfam" id="PF02518">
    <property type="entry name" value="HATPase_c"/>
    <property type="match status" value="1"/>
</dbReference>
<dbReference type="EMBL" id="CP000382">
    <property type="protein sequence ID" value="ABK61427.1"/>
    <property type="molecule type" value="Genomic_DNA"/>
</dbReference>
<evidence type="ECO:0000313" key="13">
    <source>
        <dbReference type="Proteomes" id="UP000008220"/>
    </source>
</evidence>
<keyword evidence="5" id="KW-0547">Nucleotide-binding</keyword>
<feature type="coiled-coil region" evidence="9">
    <location>
        <begin position="1372"/>
        <end position="1399"/>
    </location>
</feature>
<dbReference type="Gene3D" id="1.10.510.10">
    <property type="entry name" value="Transferase(Phosphotransferase) domain 1"/>
    <property type="match status" value="1"/>
</dbReference>
<proteinExistence type="predicted"/>
<dbReference type="Pfam" id="PF13191">
    <property type="entry name" value="AAA_16"/>
    <property type="match status" value="1"/>
</dbReference>
<dbReference type="InterPro" id="IPR000719">
    <property type="entry name" value="Prot_kinase_dom"/>
</dbReference>
<dbReference type="InterPro" id="IPR036097">
    <property type="entry name" value="HisK_dim/P_sf"/>
</dbReference>
<dbReference type="STRING" id="386415.NT01CX_0224"/>
<dbReference type="Gene3D" id="1.10.287.130">
    <property type="match status" value="1"/>
</dbReference>
<dbReference type="SUPFAM" id="SSF56112">
    <property type="entry name" value="Protein kinase-like (PK-like)"/>
    <property type="match status" value="1"/>
</dbReference>
<dbReference type="RefSeq" id="WP_011722716.1">
    <property type="nucleotide sequence ID" value="NC_008593.1"/>
</dbReference>
<dbReference type="KEGG" id="cno:NT01CX_0224"/>